<evidence type="ECO:0000313" key="3">
    <source>
        <dbReference type="Proteomes" id="UP000196877"/>
    </source>
</evidence>
<protein>
    <recommendedName>
        <fullName evidence="4">Phosphatase</fullName>
    </recommendedName>
</protein>
<keyword evidence="1" id="KW-0732">Signal</keyword>
<organism evidence="2 3">
    <name type="scientific">Bacillus sonorensis</name>
    <dbReference type="NCBI Taxonomy" id="119858"/>
    <lineage>
        <taxon>Bacteria</taxon>
        <taxon>Bacillati</taxon>
        <taxon>Bacillota</taxon>
        <taxon>Bacilli</taxon>
        <taxon>Bacillales</taxon>
        <taxon>Bacillaceae</taxon>
        <taxon>Bacillus</taxon>
    </lineage>
</organism>
<dbReference type="RefSeq" id="WP_255131860.1">
    <property type="nucleotide sequence ID" value="NZ_BORD01000006.1"/>
</dbReference>
<sequence>MKIKLIMCTILLLGAVGVAGSSFAQLDNATTYHVADRMAI</sequence>
<feature type="signal peptide" evidence="1">
    <location>
        <begin position="1"/>
        <end position="24"/>
    </location>
</feature>
<dbReference type="EMBL" id="CP021920">
    <property type="protein sequence ID" value="ASB89181.1"/>
    <property type="molecule type" value="Genomic_DNA"/>
</dbReference>
<dbReference type="GeneID" id="92853373"/>
<reference evidence="2 3" key="1">
    <citation type="submission" date="2017-06" db="EMBL/GenBank/DDBJ databases">
        <title>Genome sequence of Bacillus sonorensis strain SRCM101395.</title>
        <authorList>
            <person name="Cho S.H."/>
        </authorList>
    </citation>
    <scope>NUCLEOTIDE SEQUENCE [LARGE SCALE GENOMIC DNA]</scope>
    <source>
        <strain evidence="2 3">SRCM101395</strain>
    </source>
</reference>
<keyword evidence="3" id="KW-1185">Reference proteome</keyword>
<gene>
    <name evidence="2" type="ORF">S101395_02674</name>
</gene>
<evidence type="ECO:0008006" key="4">
    <source>
        <dbReference type="Google" id="ProtNLM"/>
    </source>
</evidence>
<feature type="chain" id="PRO_5047082382" description="Phosphatase" evidence="1">
    <location>
        <begin position="25"/>
        <end position="40"/>
    </location>
</feature>
<evidence type="ECO:0000256" key="1">
    <source>
        <dbReference type="SAM" id="SignalP"/>
    </source>
</evidence>
<dbReference type="Proteomes" id="UP000196877">
    <property type="component" value="Chromosome"/>
</dbReference>
<proteinExistence type="predicted"/>
<name>A0ABN5AEM5_9BACI</name>
<accession>A0ABN5AEM5</accession>
<evidence type="ECO:0000313" key="2">
    <source>
        <dbReference type="EMBL" id="ASB89181.1"/>
    </source>
</evidence>